<feature type="signal peptide" evidence="18">
    <location>
        <begin position="1"/>
        <end position="17"/>
    </location>
</feature>
<keyword evidence="20" id="KW-1185">Reference proteome</keyword>
<dbReference type="InterPro" id="IPR008657">
    <property type="entry name" value="JTB"/>
</dbReference>
<dbReference type="GO" id="GO:0030496">
    <property type="term" value="C:midbody"/>
    <property type="evidence" value="ECO:0007669"/>
    <property type="project" value="TreeGrafter"/>
</dbReference>
<dbReference type="GO" id="GO:0005819">
    <property type="term" value="C:spindle"/>
    <property type="evidence" value="ECO:0007669"/>
    <property type="project" value="UniProtKB-SubCell"/>
</dbReference>
<keyword evidence="13" id="KW-0206">Cytoskeleton</keyword>
<evidence type="ECO:0000256" key="1">
    <source>
        <dbReference type="ARBA" id="ARBA00004173"/>
    </source>
</evidence>
<keyword evidence="12 17" id="KW-0472">Membrane</keyword>
<evidence type="ECO:0000256" key="4">
    <source>
        <dbReference type="ARBA" id="ARBA00004479"/>
    </source>
</evidence>
<evidence type="ECO:0000256" key="5">
    <source>
        <dbReference type="ARBA" id="ARBA00022490"/>
    </source>
</evidence>
<feature type="transmembrane region" description="Helical" evidence="17">
    <location>
        <begin position="105"/>
        <end position="125"/>
    </location>
</feature>
<dbReference type="Proteomes" id="UP000827092">
    <property type="component" value="Unassembled WGS sequence"/>
</dbReference>
<evidence type="ECO:0000256" key="11">
    <source>
        <dbReference type="ARBA" id="ARBA00023128"/>
    </source>
</evidence>
<protein>
    <recommendedName>
        <fullName evidence="16">Protein JTB</fullName>
    </recommendedName>
</protein>
<proteinExistence type="inferred from homology"/>
<keyword evidence="7 17" id="KW-0812">Transmembrane</keyword>
<comment type="subcellular location">
    <subcellularLocation>
        <location evidence="3">Cytoplasm</location>
        <location evidence="3">Cytoskeleton</location>
        <location evidence="3">Microtubule organizing center</location>
        <location evidence="3">Centrosome</location>
    </subcellularLocation>
    <subcellularLocation>
        <location evidence="2">Cytoplasm</location>
        <location evidence="2">Cytoskeleton</location>
        <location evidence="2">Spindle</location>
    </subcellularLocation>
    <subcellularLocation>
        <location evidence="4">Membrane</location>
        <topology evidence="4">Single-pass type I membrane protein</topology>
    </subcellularLocation>
    <subcellularLocation>
        <location evidence="1">Mitochondrion</location>
    </subcellularLocation>
</comment>
<evidence type="ECO:0000256" key="18">
    <source>
        <dbReference type="SAM" id="SignalP"/>
    </source>
</evidence>
<dbReference type="PANTHER" id="PTHR13041">
    <property type="entry name" value="JTB PROTEIN-RELATED"/>
    <property type="match status" value="1"/>
</dbReference>
<dbReference type="FunFam" id="3.30.720.220:FF:000001">
    <property type="entry name" value="Jumping translocation breakpoint"/>
    <property type="match status" value="1"/>
</dbReference>
<dbReference type="GO" id="GO:0000281">
    <property type="term" value="P:mitotic cytokinesis"/>
    <property type="evidence" value="ECO:0007669"/>
    <property type="project" value="TreeGrafter"/>
</dbReference>
<evidence type="ECO:0000256" key="9">
    <source>
        <dbReference type="ARBA" id="ARBA00022776"/>
    </source>
</evidence>
<keyword evidence="8 18" id="KW-0732">Signal</keyword>
<evidence type="ECO:0000256" key="7">
    <source>
        <dbReference type="ARBA" id="ARBA00022692"/>
    </source>
</evidence>
<keyword evidence="6" id="KW-0132">Cell division</keyword>
<evidence type="ECO:0000256" key="12">
    <source>
        <dbReference type="ARBA" id="ARBA00023136"/>
    </source>
</evidence>
<feature type="chain" id="PRO_5043955762" description="Protein JTB" evidence="18">
    <location>
        <begin position="18"/>
        <end position="146"/>
    </location>
</feature>
<comment type="caution">
    <text evidence="19">The sequence shown here is derived from an EMBL/GenBank/DDBJ whole genome shotgun (WGS) entry which is preliminary data.</text>
</comment>
<keyword evidence="14" id="KW-0131">Cell cycle</keyword>
<accession>A0AAV6VWJ0</accession>
<dbReference type="GO" id="GO:0005813">
    <property type="term" value="C:centrosome"/>
    <property type="evidence" value="ECO:0007669"/>
    <property type="project" value="UniProtKB-SubCell"/>
</dbReference>
<evidence type="ECO:0000313" key="19">
    <source>
        <dbReference type="EMBL" id="KAG8200974.1"/>
    </source>
</evidence>
<dbReference type="PANTHER" id="PTHR13041:SF3">
    <property type="entry name" value="PROTEIN JTB"/>
    <property type="match status" value="1"/>
</dbReference>
<sequence>MIVSIIGLIVISLVVLAIEIFLTPANGKYPEHPGGQGENTSSAPCWQNEDYSIKQSCAPCSQFEKVSKHLPACVLTGFKEIVSCKVSGEVYRSCDKVQWLDERNFFIFESCMACLSIVGAMVVTFRQKQLDKRMLMRIQQQISAGV</sequence>
<evidence type="ECO:0000313" key="20">
    <source>
        <dbReference type="Proteomes" id="UP000827092"/>
    </source>
</evidence>
<evidence type="ECO:0000256" key="17">
    <source>
        <dbReference type="SAM" id="Phobius"/>
    </source>
</evidence>
<evidence type="ECO:0000256" key="2">
    <source>
        <dbReference type="ARBA" id="ARBA00004186"/>
    </source>
</evidence>
<evidence type="ECO:0000256" key="10">
    <source>
        <dbReference type="ARBA" id="ARBA00022989"/>
    </source>
</evidence>
<dbReference type="Pfam" id="PF05439">
    <property type="entry name" value="JTB"/>
    <property type="match status" value="1"/>
</dbReference>
<evidence type="ECO:0000256" key="16">
    <source>
        <dbReference type="ARBA" id="ARBA00068227"/>
    </source>
</evidence>
<evidence type="ECO:0000256" key="8">
    <source>
        <dbReference type="ARBA" id="ARBA00022729"/>
    </source>
</evidence>
<keyword evidence="5" id="KW-0963">Cytoplasm</keyword>
<name>A0AAV6VWJ0_9ARAC</name>
<evidence type="ECO:0000256" key="13">
    <source>
        <dbReference type="ARBA" id="ARBA00023212"/>
    </source>
</evidence>
<evidence type="ECO:0000256" key="3">
    <source>
        <dbReference type="ARBA" id="ARBA00004300"/>
    </source>
</evidence>
<keyword evidence="11" id="KW-0496">Mitochondrion</keyword>
<evidence type="ECO:0000256" key="6">
    <source>
        <dbReference type="ARBA" id="ARBA00022618"/>
    </source>
</evidence>
<dbReference type="GO" id="GO:0016020">
    <property type="term" value="C:membrane"/>
    <property type="evidence" value="ECO:0007669"/>
    <property type="project" value="UniProtKB-SubCell"/>
</dbReference>
<gene>
    <name evidence="19" type="ORF">JTE90_021438</name>
</gene>
<reference evidence="19 20" key="1">
    <citation type="journal article" date="2022" name="Nat. Ecol. Evol.">
        <title>A masculinizing supergene underlies an exaggerated male reproductive morph in a spider.</title>
        <authorList>
            <person name="Hendrickx F."/>
            <person name="De Corte Z."/>
            <person name="Sonet G."/>
            <person name="Van Belleghem S.M."/>
            <person name="Kostlbacher S."/>
            <person name="Vangestel C."/>
        </authorList>
    </citation>
    <scope>NUCLEOTIDE SEQUENCE [LARGE SCALE GENOMIC DNA]</scope>
    <source>
        <strain evidence="19">W744_W776</strain>
    </source>
</reference>
<dbReference type="GO" id="GO:0005739">
    <property type="term" value="C:mitochondrion"/>
    <property type="evidence" value="ECO:0007669"/>
    <property type="project" value="UniProtKB-SubCell"/>
</dbReference>
<dbReference type="Gene3D" id="3.30.720.220">
    <property type="match status" value="1"/>
</dbReference>
<keyword evidence="9" id="KW-0498">Mitosis</keyword>
<dbReference type="AlphaFoldDB" id="A0AAV6VWJ0"/>
<organism evidence="19 20">
    <name type="scientific">Oedothorax gibbosus</name>
    <dbReference type="NCBI Taxonomy" id="931172"/>
    <lineage>
        <taxon>Eukaryota</taxon>
        <taxon>Metazoa</taxon>
        <taxon>Ecdysozoa</taxon>
        <taxon>Arthropoda</taxon>
        <taxon>Chelicerata</taxon>
        <taxon>Arachnida</taxon>
        <taxon>Araneae</taxon>
        <taxon>Araneomorphae</taxon>
        <taxon>Entelegynae</taxon>
        <taxon>Araneoidea</taxon>
        <taxon>Linyphiidae</taxon>
        <taxon>Erigoninae</taxon>
        <taxon>Oedothorax</taxon>
    </lineage>
</organism>
<keyword evidence="10 17" id="KW-1133">Transmembrane helix</keyword>
<comment type="similarity">
    <text evidence="15">Belongs to the JTB family.</text>
</comment>
<evidence type="ECO:0000256" key="15">
    <source>
        <dbReference type="ARBA" id="ARBA00060886"/>
    </source>
</evidence>
<evidence type="ECO:0000256" key="14">
    <source>
        <dbReference type="ARBA" id="ARBA00023306"/>
    </source>
</evidence>
<dbReference type="EMBL" id="JAFNEN010000010">
    <property type="protein sequence ID" value="KAG8200974.1"/>
    <property type="molecule type" value="Genomic_DNA"/>
</dbReference>